<evidence type="ECO:0000256" key="1">
    <source>
        <dbReference type="SAM" id="MobiDB-lite"/>
    </source>
</evidence>
<dbReference type="InterPro" id="IPR048400">
    <property type="entry name" value="SLS1_N"/>
</dbReference>
<gene>
    <name evidence="4" type="ORF">PV11_06784</name>
</gene>
<protein>
    <submittedName>
        <fullName evidence="4">Uncharacterized protein</fullName>
    </submittedName>
</protein>
<feature type="region of interest" description="Disordered" evidence="1">
    <location>
        <begin position="866"/>
        <end position="952"/>
    </location>
</feature>
<feature type="domain" description="SLS1 C-terminal" evidence="3">
    <location>
        <begin position="407"/>
        <end position="730"/>
    </location>
</feature>
<reference evidence="4 5" key="1">
    <citation type="submission" date="2015-01" db="EMBL/GenBank/DDBJ databases">
        <title>The Genome Sequence of Exophiala sideris CBS121828.</title>
        <authorList>
            <consortium name="The Broad Institute Genomics Platform"/>
            <person name="Cuomo C."/>
            <person name="de Hoog S."/>
            <person name="Gorbushina A."/>
            <person name="Stielow B."/>
            <person name="Teixiera M."/>
            <person name="Abouelleil A."/>
            <person name="Chapman S.B."/>
            <person name="Priest M."/>
            <person name="Young S.K."/>
            <person name="Wortman J."/>
            <person name="Nusbaum C."/>
            <person name="Birren B."/>
        </authorList>
    </citation>
    <scope>NUCLEOTIDE SEQUENCE [LARGE SCALE GENOMIC DNA]</scope>
    <source>
        <strain evidence="4 5">CBS 121828</strain>
    </source>
</reference>
<name>A0A0D1YWK4_9EURO</name>
<feature type="compositionally biased region" description="Basic and acidic residues" evidence="1">
    <location>
        <begin position="880"/>
        <end position="902"/>
    </location>
</feature>
<sequence length="952" mass="106967">MFKRLSRSAYLCLRCQKNLARNEPQSLRTADLASALVPRRWQSSAAAVHVEDDDDNQVDRIPQQPPSDTESPGRPKDYKFRRWKPKRTAELGVNSLGKPAEVLILPSRDRFIPRVPEEGGDKDNVRAMVQQALDFEKEPLKLEGLKTNIEQVRSVIGKERGQLEDAEWQALRTHLKKGFSLHQLQRYVGAMAKTSATQNQDTHFMKLDKADLIQHIVQEVWGFTRPAAANVDASKKPVSLRMNVGHEAKLGWFLTDSNQHLKKISEECKVGIDVYRKGKRIKINGLAVRANAAVQKVNRLAKDLKLVEIHLTGAIGDTYRDPALQDRVKAFLKSVEQKYQVYIHLNDIGDHIKLVHDKRPNSGAHAHREILLAAERISESQKVAVWNPEPQSETTMMPYPNPNDFSWDLYQLPWNRRVTMKSNAQPTATMVSSPSCATQSMVDDIERWFMRTMSVTAKLSARDGLHHDFSVRFGRALFRDKAGLHKDTKDDVVAQTDSKGDNHLKTLAPSEHKALAASSEGQTHATADVQSSHPERADIVPNSKLADTRAANMIQSEPSTATISEGAERGGPRFVGDIPYLTQLFAPMKTWVPRRAATSGIDSNARAILRLELAPTPNNSKAKRYPSFEMFITVGEEEKPRLTLASLSAIHKDQSFVALCPGQEVDVKFRGRLLRRLWYQGAESTKLLAPMLKGVRDYIGKAQAQGVTQWLFSPFVTLSMHRSLAREGQAVHFKVADATAEKVDLPLKHAELEKTEYVLQTVDVMDVDSRVVTVLTHDHDHDDIPLGVHQLCLENVTFTGANTTRQELRLAEGSVLYTPKLAAPKVRLLARTALEMSRWLGHDHTKTSLNPLHQVMQLPREFEPDVKTRMASVSSPGKKSHNEPVARRSNSEHLKVDKEPVKNKAPQLAPQPVETRDKEGDKHQQGVIKAAEKSIDEKPKRSTKSRAWKKKN</sequence>
<dbReference type="STRING" id="1016849.A0A0D1YWK4"/>
<organism evidence="4 5">
    <name type="scientific">Exophiala sideris</name>
    <dbReference type="NCBI Taxonomy" id="1016849"/>
    <lineage>
        <taxon>Eukaryota</taxon>
        <taxon>Fungi</taxon>
        <taxon>Dikarya</taxon>
        <taxon>Ascomycota</taxon>
        <taxon>Pezizomycotina</taxon>
        <taxon>Eurotiomycetes</taxon>
        <taxon>Chaetothyriomycetidae</taxon>
        <taxon>Chaetothyriales</taxon>
        <taxon>Herpotrichiellaceae</taxon>
        <taxon>Exophiala</taxon>
    </lineage>
</organism>
<evidence type="ECO:0000313" key="4">
    <source>
        <dbReference type="EMBL" id="KIV79213.1"/>
    </source>
</evidence>
<feature type="region of interest" description="Disordered" evidence="1">
    <location>
        <begin position="45"/>
        <end position="79"/>
    </location>
</feature>
<feature type="compositionally biased region" description="Basic residues" evidence="1">
    <location>
        <begin position="941"/>
        <end position="952"/>
    </location>
</feature>
<dbReference type="OrthoDB" id="5392646at2759"/>
<feature type="compositionally biased region" description="Basic and acidic residues" evidence="1">
    <location>
        <begin position="914"/>
        <end position="940"/>
    </location>
</feature>
<dbReference type="Pfam" id="PF20778">
    <property type="entry name" value="SLS1_C"/>
    <property type="match status" value="1"/>
</dbReference>
<evidence type="ECO:0000259" key="3">
    <source>
        <dbReference type="Pfam" id="PF20778"/>
    </source>
</evidence>
<accession>A0A0D1YWK4</accession>
<evidence type="ECO:0000259" key="2">
    <source>
        <dbReference type="Pfam" id="PF20776"/>
    </source>
</evidence>
<dbReference type="EMBL" id="KN846953">
    <property type="protein sequence ID" value="KIV79213.1"/>
    <property type="molecule type" value="Genomic_DNA"/>
</dbReference>
<proteinExistence type="predicted"/>
<dbReference type="AlphaFoldDB" id="A0A0D1YWK4"/>
<dbReference type="InterPro" id="IPR048401">
    <property type="entry name" value="SLS1_C"/>
</dbReference>
<dbReference type="Pfam" id="PF20776">
    <property type="entry name" value="SLS1_N"/>
    <property type="match status" value="1"/>
</dbReference>
<evidence type="ECO:0000313" key="5">
    <source>
        <dbReference type="Proteomes" id="UP000053599"/>
    </source>
</evidence>
<dbReference type="HOGENOM" id="CLU_315461_0_0_1"/>
<feature type="domain" description="SLS1 N-terminal" evidence="2">
    <location>
        <begin position="142"/>
        <end position="222"/>
    </location>
</feature>
<feature type="region of interest" description="Disordered" evidence="1">
    <location>
        <begin position="514"/>
        <end position="539"/>
    </location>
</feature>
<feature type="compositionally biased region" description="Polar residues" evidence="1">
    <location>
        <begin position="519"/>
        <end position="532"/>
    </location>
</feature>
<dbReference type="Proteomes" id="UP000053599">
    <property type="component" value="Unassembled WGS sequence"/>
</dbReference>